<evidence type="ECO:0000256" key="1">
    <source>
        <dbReference type="SAM" id="MobiDB-lite"/>
    </source>
</evidence>
<protein>
    <submittedName>
        <fullName evidence="2">Uncharacterized protein</fullName>
    </submittedName>
</protein>
<feature type="compositionally biased region" description="Basic and acidic residues" evidence="1">
    <location>
        <begin position="45"/>
        <end position="60"/>
    </location>
</feature>
<feature type="compositionally biased region" description="Gly residues" evidence="1">
    <location>
        <begin position="12"/>
        <end position="24"/>
    </location>
</feature>
<proteinExistence type="predicted"/>
<feature type="non-terminal residue" evidence="2">
    <location>
        <position position="102"/>
    </location>
</feature>
<gene>
    <name evidence="2" type="ORF">AVDCRST_MAG22-3827</name>
</gene>
<organism evidence="2">
    <name type="scientific">uncultured Rubrobacteraceae bacterium</name>
    <dbReference type="NCBI Taxonomy" id="349277"/>
    <lineage>
        <taxon>Bacteria</taxon>
        <taxon>Bacillati</taxon>
        <taxon>Actinomycetota</taxon>
        <taxon>Rubrobacteria</taxon>
        <taxon>Rubrobacterales</taxon>
        <taxon>Rubrobacteraceae</taxon>
        <taxon>environmental samples</taxon>
    </lineage>
</organism>
<evidence type="ECO:0000313" key="2">
    <source>
        <dbReference type="EMBL" id="CAA9437975.1"/>
    </source>
</evidence>
<feature type="region of interest" description="Disordered" evidence="1">
    <location>
        <begin position="1"/>
        <end position="60"/>
    </location>
</feature>
<sequence length="102" mass="10737">DLSRYPQCSPHSGGGGLDHQGGLRGLRRADADAVLAPRSGSGDGQPRRAQEREGQGAHRREGLFALVPAALLAGLLAHRGGFQQDKGALEEGPKARRRPVLV</sequence>
<dbReference type="AlphaFoldDB" id="A0A6J4Q940"/>
<dbReference type="EMBL" id="CADCUV010000186">
    <property type="protein sequence ID" value="CAA9437975.1"/>
    <property type="molecule type" value="Genomic_DNA"/>
</dbReference>
<feature type="non-terminal residue" evidence="2">
    <location>
        <position position="1"/>
    </location>
</feature>
<name>A0A6J4Q940_9ACTN</name>
<reference evidence="2" key="1">
    <citation type="submission" date="2020-02" db="EMBL/GenBank/DDBJ databases">
        <authorList>
            <person name="Meier V. D."/>
        </authorList>
    </citation>
    <scope>NUCLEOTIDE SEQUENCE</scope>
    <source>
        <strain evidence="2">AVDCRST_MAG22</strain>
    </source>
</reference>
<accession>A0A6J4Q940</accession>